<feature type="region of interest" description="Disordered" evidence="1">
    <location>
        <begin position="86"/>
        <end position="111"/>
    </location>
</feature>
<evidence type="ECO:0000256" key="1">
    <source>
        <dbReference type="SAM" id="MobiDB-lite"/>
    </source>
</evidence>
<dbReference type="WBParaSite" id="ACRNAN_scaffold8958.g20171.t1">
    <property type="protein sequence ID" value="ACRNAN_scaffold8958.g20171.t1"/>
    <property type="gene ID" value="ACRNAN_scaffold8958.g20171"/>
</dbReference>
<feature type="compositionally biased region" description="Acidic residues" evidence="1">
    <location>
        <begin position="88"/>
        <end position="108"/>
    </location>
</feature>
<keyword evidence="2" id="KW-1185">Reference proteome</keyword>
<protein>
    <submittedName>
        <fullName evidence="3">Uncharacterized protein</fullName>
    </submittedName>
</protein>
<evidence type="ECO:0000313" key="3">
    <source>
        <dbReference type="WBParaSite" id="ACRNAN_scaffold8958.g20171.t1"/>
    </source>
</evidence>
<accession>A0A914EJX8</accession>
<dbReference type="AlphaFoldDB" id="A0A914EJX8"/>
<proteinExistence type="predicted"/>
<evidence type="ECO:0000313" key="2">
    <source>
        <dbReference type="Proteomes" id="UP000887540"/>
    </source>
</evidence>
<sequence length="139" mass="16496">MIFINFPTDVKSPKTYSAEYKLRVIEYAEEFNEAKWEEWMVDSTQHTFTRGGKMRHASYLNVCNWILKRWEAVSVETIQNGFRKSLNEEVEENEESSDESEEESDDEDRLQRLELLPEEILEAFDNLHLVSDDDFDGFD</sequence>
<dbReference type="Proteomes" id="UP000887540">
    <property type="component" value="Unplaced"/>
</dbReference>
<name>A0A914EJX8_9BILA</name>
<reference evidence="3" key="1">
    <citation type="submission" date="2022-11" db="UniProtKB">
        <authorList>
            <consortium name="WormBaseParasite"/>
        </authorList>
    </citation>
    <scope>IDENTIFICATION</scope>
</reference>
<organism evidence="2 3">
    <name type="scientific">Acrobeloides nanus</name>
    <dbReference type="NCBI Taxonomy" id="290746"/>
    <lineage>
        <taxon>Eukaryota</taxon>
        <taxon>Metazoa</taxon>
        <taxon>Ecdysozoa</taxon>
        <taxon>Nematoda</taxon>
        <taxon>Chromadorea</taxon>
        <taxon>Rhabditida</taxon>
        <taxon>Tylenchina</taxon>
        <taxon>Cephalobomorpha</taxon>
        <taxon>Cephaloboidea</taxon>
        <taxon>Cephalobidae</taxon>
        <taxon>Acrobeloides</taxon>
    </lineage>
</organism>